<gene>
    <name evidence="7" type="ORF">BZ3500_MVSOF-1268-A1-R1_CHR8-1G09947</name>
</gene>
<dbReference type="InterPro" id="IPR050642">
    <property type="entry name" value="PDH_E1_Alpha_Subunit"/>
</dbReference>
<dbReference type="InterPro" id="IPR017597">
    <property type="entry name" value="Pyrv_DH_E1_asu_subgrp-y"/>
</dbReference>
<dbReference type="GO" id="GO:0004739">
    <property type="term" value="F:pyruvate dehydrogenase (acetyl-transferring) activity"/>
    <property type="evidence" value="ECO:0007669"/>
    <property type="project" value="UniProtKB-UniRule"/>
</dbReference>
<dbReference type="FunFam" id="3.40.50.970:FF:000013">
    <property type="entry name" value="Pyruvate dehydrogenase E1 component subunit alpha"/>
    <property type="match status" value="1"/>
</dbReference>
<evidence type="ECO:0000256" key="3">
    <source>
        <dbReference type="ARBA" id="ARBA00023052"/>
    </source>
</evidence>
<evidence type="ECO:0000313" key="8">
    <source>
        <dbReference type="Proteomes" id="UP000249723"/>
    </source>
</evidence>
<dbReference type="STRING" id="289078.A0A2X0MV54"/>
<dbReference type="NCBIfam" id="TIGR03182">
    <property type="entry name" value="PDH_E1_alph_y"/>
    <property type="match status" value="1"/>
</dbReference>
<dbReference type="CDD" id="cd02000">
    <property type="entry name" value="TPP_E1_PDC_ADC_BCADC"/>
    <property type="match status" value="1"/>
</dbReference>
<dbReference type="SUPFAM" id="SSF52518">
    <property type="entry name" value="Thiamin diphosphate-binding fold (THDP-binding)"/>
    <property type="match status" value="1"/>
</dbReference>
<evidence type="ECO:0000256" key="1">
    <source>
        <dbReference type="ARBA" id="ARBA00001964"/>
    </source>
</evidence>
<dbReference type="EC" id="1.2.4.1" evidence="5"/>
<comment type="function">
    <text evidence="5">The pyruvate dehydrogenase complex catalyzes the overall conversion of pyruvate to acetyl-CoA and CO(2).</text>
</comment>
<dbReference type="PANTHER" id="PTHR11516">
    <property type="entry name" value="PYRUVATE DEHYDROGENASE E1 COMPONENT, ALPHA SUBUNIT BACTERIAL AND ORGANELLAR"/>
    <property type="match status" value="1"/>
</dbReference>
<evidence type="ECO:0000256" key="4">
    <source>
        <dbReference type="ARBA" id="ARBA00023317"/>
    </source>
</evidence>
<comment type="cofactor">
    <cofactor evidence="1 5">
        <name>thiamine diphosphate</name>
        <dbReference type="ChEBI" id="CHEBI:58937"/>
    </cofactor>
</comment>
<sequence length="425" mass="47387">MSRIARSLPSVAGLRARPTCRVASAVLTRSLQTTSDSSSKIESNGDTVKVALHEDYFKAHLCDIPALEMHVNKTELVDMYRNMVLMRRMEMAADQLYKAKLIRGFCHLAIGQEAVSVGMHHAIKKDDKIITAYRCHPFAVLRGGTVKGRRDGMSHGKGGSMHIFTPTFFGGNGIVGAQVPLGAGIAFAQQYLGQDKDHATFAMYGDGASNQGQVFEAYNMAKLWNLPCVFVCENNLYGMGTSAARSSSNTKYYKRGDLIAGLQVNGMDVLAVKQAVSFAKEWTQAGKGPLLLEMVTYRYGGHSMSDPGTTYRTREEIQHMRSSNDPITGLKNNILEWGVVEESELKKIDKDARKEVEVAVEEAKKSPEPSQDQELWTDRWMYRLAVYYKGTNPMYMRGREREEIHHFDKNDSNLYPDGPKQFGSA</sequence>
<protein>
    <recommendedName>
        <fullName evidence="5">Pyruvate dehydrogenase E1 component subunit alpha</fullName>
        <ecNumber evidence="5">1.2.4.1</ecNumber>
    </recommendedName>
</protein>
<dbReference type="Gene3D" id="3.40.50.970">
    <property type="match status" value="1"/>
</dbReference>
<accession>A0A2X0MV54</accession>
<dbReference type="GO" id="GO:0006086">
    <property type="term" value="P:pyruvate decarboxylation to acetyl-CoA"/>
    <property type="evidence" value="ECO:0007669"/>
    <property type="project" value="InterPro"/>
</dbReference>
<keyword evidence="4 5" id="KW-0670">Pyruvate</keyword>
<proteinExistence type="predicted"/>
<reference evidence="8" key="1">
    <citation type="submission" date="2016-10" db="EMBL/GenBank/DDBJ databases">
        <authorList>
            <person name="Jeantristanb JTB J.-T."/>
            <person name="Ricardo R."/>
        </authorList>
    </citation>
    <scope>NUCLEOTIDE SEQUENCE [LARGE SCALE GENOMIC DNA]</scope>
</reference>
<dbReference type="AlphaFoldDB" id="A0A2X0MV54"/>
<dbReference type="InterPro" id="IPR029061">
    <property type="entry name" value="THDP-binding"/>
</dbReference>
<keyword evidence="3 5" id="KW-0786">Thiamine pyrophosphate</keyword>
<dbReference type="OrthoDB" id="10256198at2759"/>
<dbReference type="InterPro" id="IPR001017">
    <property type="entry name" value="DH_E1"/>
</dbReference>
<evidence type="ECO:0000259" key="6">
    <source>
        <dbReference type="Pfam" id="PF00676"/>
    </source>
</evidence>
<dbReference type="Proteomes" id="UP000249723">
    <property type="component" value="Unassembled WGS sequence"/>
</dbReference>
<keyword evidence="8" id="KW-1185">Reference proteome</keyword>
<name>A0A2X0MV54_9BASI</name>
<dbReference type="EMBL" id="FMWP01000087">
    <property type="protein sequence ID" value="SCZ96015.1"/>
    <property type="molecule type" value="Genomic_DNA"/>
</dbReference>
<evidence type="ECO:0000256" key="5">
    <source>
        <dbReference type="RuleBase" id="RU361139"/>
    </source>
</evidence>
<dbReference type="Pfam" id="PF00676">
    <property type="entry name" value="E1_dh"/>
    <property type="match status" value="1"/>
</dbReference>
<feature type="domain" description="Dehydrogenase E1 component" evidence="6">
    <location>
        <begin position="82"/>
        <end position="370"/>
    </location>
</feature>
<comment type="catalytic activity">
    <reaction evidence="5">
        <text>N(6)-[(R)-lipoyl]-L-lysyl-[protein] + pyruvate + H(+) = N(6)-[(R)-S(8)-acetyldihydrolipoyl]-L-lysyl-[protein] + CO2</text>
        <dbReference type="Rhea" id="RHEA:19189"/>
        <dbReference type="Rhea" id="RHEA-COMP:10474"/>
        <dbReference type="Rhea" id="RHEA-COMP:10478"/>
        <dbReference type="ChEBI" id="CHEBI:15361"/>
        <dbReference type="ChEBI" id="CHEBI:15378"/>
        <dbReference type="ChEBI" id="CHEBI:16526"/>
        <dbReference type="ChEBI" id="CHEBI:83099"/>
        <dbReference type="ChEBI" id="CHEBI:83111"/>
        <dbReference type="EC" id="1.2.4.1"/>
    </reaction>
</comment>
<dbReference type="PANTHER" id="PTHR11516:SF60">
    <property type="entry name" value="PYRUVATE DEHYDROGENASE E1 COMPONENT SUBUNIT ALPHA"/>
    <property type="match status" value="1"/>
</dbReference>
<evidence type="ECO:0000256" key="2">
    <source>
        <dbReference type="ARBA" id="ARBA00023002"/>
    </source>
</evidence>
<organism evidence="7 8">
    <name type="scientific">Microbotryum saponariae</name>
    <dbReference type="NCBI Taxonomy" id="289078"/>
    <lineage>
        <taxon>Eukaryota</taxon>
        <taxon>Fungi</taxon>
        <taxon>Dikarya</taxon>
        <taxon>Basidiomycota</taxon>
        <taxon>Pucciniomycotina</taxon>
        <taxon>Microbotryomycetes</taxon>
        <taxon>Microbotryales</taxon>
        <taxon>Microbotryaceae</taxon>
        <taxon>Microbotryum</taxon>
    </lineage>
</organism>
<evidence type="ECO:0000313" key="7">
    <source>
        <dbReference type="EMBL" id="SCZ96015.1"/>
    </source>
</evidence>
<keyword evidence="2 5" id="KW-0560">Oxidoreductase</keyword>